<evidence type="ECO:0000256" key="2">
    <source>
        <dbReference type="SAM" id="MobiDB-lite"/>
    </source>
</evidence>
<name>A0A4Q7VKQ6_9BACT</name>
<dbReference type="RefSeq" id="WP_130306591.1">
    <property type="nucleotide sequence ID" value="NZ_SHKN01000001.1"/>
</dbReference>
<evidence type="ECO:0000313" key="4">
    <source>
        <dbReference type="Proteomes" id="UP000293562"/>
    </source>
</evidence>
<organism evidence="3 4">
    <name type="scientific">Ancylomarina subtilis</name>
    <dbReference type="NCBI Taxonomy" id="1639035"/>
    <lineage>
        <taxon>Bacteria</taxon>
        <taxon>Pseudomonadati</taxon>
        <taxon>Bacteroidota</taxon>
        <taxon>Bacteroidia</taxon>
        <taxon>Marinilabiliales</taxon>
        <taxon>Marinifilaceae</taxon>
        <taxon>Ancylomarina</taxon>
    </lineage>
</organism>
<proteinExistence type="predicted"/>
<gene>
    <name evidence="3" type="ORF">EV201_1259</name>
</gene>
<keyword evidence="1" id="KW-0175">Coiled coil</keyword>
<feature type="coiled-coil region" evidence="1">
    <location>
        <begin position="119"/>
        <end position="157"/>
    </location>
</feature>
<protein>
    <submittedName>
        <fullName evidence="3">Uncharacterized protein</fullName>
    </submittedName>
</protein>
<reference evidence="3 4" key="1">
    <citation type="submission" date="2019-02" db="EMBL/GenBank/DDBJ databases">
        <title>Genomic Encyclopedia of Type Strains, Phase IV (KMG-IV): sequencing the most valuable type-strain genomes for metagenomic binning, comparative biology and taxonomic classification.</title>
        <authorList>
            <person name="Goeker M."/>
        </authorList>
    </citation>
    <scope>NUCLEOTIDE SEQUENCE [LARGE SCALE GENOMIC DNA]</scope>
    <source>
        <strain evidence="3 4">DSM 28825</strain>
    </source>
</reference>
<sequence>MIKNAENLIAKVKEYLSEYEDLEPKQEELNESENVDLADDEEKEEAEATETEEKESTEETEEETKDEEPSEDDDTDVIKTALKTIFEGDLDLDKQGYYSIGIDINEDLEVSVYKHASSYKEIKLSQEESEAKVVELQEELSKANENFKTKLSELESMIGESNVVQAPQTEEAPIKLTRKELLLNRLND</sequence>
<comment type="caution">
    <text evidence="3">The sequence shown here is derived from an EMBL/GenBank/DDBJ whole genome shotgun (WGS) entry which is preliminary data.</text>
</comment>
<dbReference type="AlphaFoldDB" id="A0A4Q7VKQ6"/>
<accession>A0A4Q7VKQ6</accession>
<dbReference type="EMBL" id="SHKN01000001">
    <property type="protein sequence ID" value="RZT96618.1"/>
    <property type="molecule type" value="Genomic_DNA"/>
</dbReference>
<dbReference type="Proteomes" id="UP000293562">
    <property type="component" value="Unassembled WGS sequence"/>
</dbReference>
<evidence type="ECO:0000256" key="1">
    <source>
        <dbReference type="SAM" id="Coils"/>
    </source>
</evidence>
<evidence type="ECO:0000313" key="3">
    <source>
        <dbReference type="EMBL" id="RZT96618.1"/>
    </source>
</evidence>
<feature type="region of interest" description="Disordered" evidence="2">
    <location>
        <begin position="21"/>
        <end position="77"/>
    </location>
</feature>
<feature type="compositionally biased region" description="Acidic residues" evidence="2">
    <location>
        <begin position="29"/>
        <end position="75"/>
    </location>
</feature>
<keyword evidence="4" id="KW-1185">Reference proteome</keyword>